<dbReference type="KEGG" id="pbn:PADG_11054"/>
<dbReference type="GeneID" id="22586951"/>
<protein>
    <submittedName>
        <fullName evidence="1">Uncharacterized protein</fullName>
    </submittedName>
</protein>
<evidence type="ECO:0000313" key="2">
    <source>
        <dbReference type="Proteomes" id="UP000001628"/>
    </source>
</evidence>
<accession>A0A0A0HZ17</accession>
<dbReference type="InParanoid" id="A0A0A0HZ17"/>
<dbReference type="EMBL" id="KN275957">
    <property type="protein sequence ID" value="KGM92605.1"/>
    <property type="molecule type" value="Genomic_DNA"/>
</dbReference>
<dbReference type="HOGENOM" id="CLU_2868285_0_0_1"/>
<evidence type="ECO:0000313" key="1">
    <source>
        <dbReference type="EMBL" id="KGM92605.1"/>
    </source>
</evidence>
<name>A0A0A0HZ17_PARBD</name>
<dbReference type="Proteomes" id="UP000001628">
    <property type="component" value="Unassembled WGS sequence"/>
</dbReference>
<gene>
    <name evidence="1" type="ORF">PADG_11054</name>
</gene>
<sequence length="64" mass="7051">MTQAIQLDGMKPSERALGAVLFAEKDKNWDMGFKSPSLELIPLVLSILIDVKSSGLQSNKFLMV</sequence>
<organism evidence="1 2">
    <name type="scientific">Paracoccidioides brasiliensis (strain Pb18)</name>
    <dbReference type="NCBI Taxonomy" id="502780"/>
    <lineage>
        <taxon>Eukaryota</taxon>
        <taxon>Fungi</taxon>
        <taxon>Dikarya</taxon>
        <taxon>Ascomycota</taxon>
        <taxon>Pezizomycotina</taxon>
        <taxon>Eurotiomycetes</taxon>
        <taxon>Eurotiomycetidae</taxon>
        <taxon>Onygenales</taxon>
        <taxon>Ajellomycetaceae</taxon>
        <taxon>Paracoccidioides</taxon>
    </lineage>
</organism>
<dbReference type="AlphaFoldDB" id="A0A0A0HZ17"/>
<dbReference type="VEuPathDB" id="FungiDB:PADG_11054"/>
<keyword evidence="2" id="KW-1185">Reference proteome</keyword>
<proteinExistence type="predicted"/>
<reference evidence="1 2" key="1">
    <citation type="journal article" date="2011" name="PLoS Genet.">
        <title>Comparative genomic analysis of human fungal pathogens causing paracoccidioidomycosis.</title>
        <authorList>
            <person name="Desjardins C.A."/>
            <person name="Champion M.D."/>
            <person name="Holder J.W."/>
            <person name="Muszewska A."/>
            <person name="Goldberg J."/>
            <person name="Bailao A.M."/>
            <person name="Brigido M.M."/>
            <person name="Ferreira M.E."/>
            <person name="Garcia A.M."/>
            <person name="Grynberg M."/>
            <person name="Gujja S."/>
            <person name="Heiman D.I."/>
            <person name="Henn M.R."/>
            <person name="Kodira C.D."/>
            <person name="Leon-Narvaez H."/>
            <person name="Longo L.V."/>
            <person name="Ma L.J."/>
            <person name="Malavazi I."/>
            <person name="Matsuo A.L."/>
            <person name="Morais F.V."/>
            <person name="Pereira M."/>
            <person name="Rodriguez-Brito S."/>
            <person name="Sakthikumar S."/>
            <person name="Salem-Izacc S.M."/>
            <person name="Sykes S.M."/>
            <person name="Teixeira M.M."/>
            <person name="Vallejo M.C."/>
            <person name="Walter M.E."/>
            <person name="Yandava C."/>
            <person name="Young S."/>
            <person name="Zeng Q."/>
            <person name="Zucker J."/>
            <person name="Felipe M.S."/>
            <person name="Goldman G.H."/>
            <person name="Haas B.J."/>
            <person name="McEwen J.G."/>
            <person name="Nino-Vega G."/>
            <person name="Puccia R."/>
            <person name="San-Blas G."/>
            <person name="Soares C.M."/>
            <person name="Birren B.W."/>
            <person name="Cuomo C.A."/>
        </authorList>
    </citation>
    <scope>NUCLEOTIDE SEQUENCE [LARGE SCALE GENOMIC DNA]</scope>
    <source>
        <strain evidence="1 2">Pb18</strain>
    </source>
</reference>
<dbReference type="RefSeq" id="XP_010756658.1">
    <property type="nucleotide sequence ID" value="XM_010758356.1"/>
</dbReference>